<proteinExistence type="predicted"/>
<comment type="caution">
    <text evidence="1">The sequence shown here is derived from an EMBL/GenBank/DDBJ whole genome shotgun (WGS) entry which is preliminary data.</text>
</comment>
<protein>
    <submittedName>
        <fullName evidence="1">Uncharacterized protein</fullName>
    </submittedName>
</protein>
<keyword evidence="2" id="KW-1185">Reference proteome</keyword>
<reference evidence="1 2" key="1">
    <citation type="submission" date="2018-03" db="EMBL/GenBank/DDBJ databases">
        <title>Genomic Encyclopedia of Type Strains, Phase III (KMG-III): the genomes of soil and plant-associated and newly described type strains.</title>
        <authorList>
            <person name="Whitman W."/>
        </authorList>
    </citation>
    <scope>NUCLEOTIDE SEQUENCE [LARGE SCALE GENOMIC DNA]</scope>
    <source>
        <strain evidence="1 2">MWH-P2sevCIIIb</strain>
    </source>
</reference>
<evidence type="ECO:0000313" key="1">
    <source>
        <dbReference type="EMBL" id="PRZ00781.1"/>
    </source>
</evidence>
<accession>A0A2T0XPC6</accession>
<name>A0A2T0XPC6_9BURK</name>
<sequence length="104" mass="11674">MIKHKGRLDIRPEWQPAIVGWQRFVAARPDLNLKGNQNGLTWFIRKHRVSAVQAGVICKINGMWICDVENFPVFIFDALLESFSSTSVLSPANHKSLLGDKNGA</sequence>
<evidence type="ECO:0000313" key="2">
    <source>
        <dbReference type="Proteomes" id="UP000238308"/>
    </source>
</evidence>
<dbReference type="AlphaFoldDB" id="A0A2T0XPC6"/>
<dbReference type="RefSeq" id="WP_106226186.1">
    <property type="nucleotide sequence ID" value="NZ_PVTV01000003.1"/>
</dbReference>
<dbReference type="Proteomes" id="UP000238308">
    <property type="component" value="Unassembled WGS sequence"/>
</dbReference>
<organism evidence="1 2">
    <name type="scientific">Jezberella montanilacus</name>
    <dbReference type="NCBI Taxonomy" id="323426"/>
    <lineage>
        <taxon>Bacteria</taxon>
        <taxon>Pseudomonadati</taxon>
        <taxon>Pseudomonadota</taxon>
        <taxon>Betaproteobacteria</taxon>
        <taxon>Burkholderiales</taxon>
        <taxon>Alcaligenaceae</taxon>
        <taxon>Jezberella</taxon>
    </lineage>
</organism>
<gene>
    <name evidence="1" type="ORF">BCM14_0253</name>
</gene>
<dbReference type="EMBL" id="PVTV01000003">
    <property type="protein sequence ID" value="PRZ00781.1"/>
    <property type="molecule type" value="Genomic_DNA"/>
</dbReference>